<evidence type="ECO:0000313" key="2">
    <source>
        <dbReference type="Proteomes" id="UP000541810"/>
    </source>
</evidence>
<name>A0A7X0LJD5_9BACT</name>
<dbReference type="AlphaFoldDB" id="A0A7X0LJD5"/>
<evidence type="ECO:0008006" key="3">
    <source>
        <dbReference type="Google" id="ProtNLM"/>
    </source>
</evidence>
<reference evidence="1 2" key="1">
    <citation type="submission" date="2020-08" db="EMBL/GenBank/DDBJ databases">
        <title>Genomic Encyclopedia of Type Strains, Phase IV (KMG-IV): sequencing the most valuable type-strain genomes for metagenomic binning, comparative biology and taxonomic classification.</title>
        <authorList>
            <person name="Goeker M."/>
        </authorList>
    </citation>
    <scope>NUCLEOTIDE SEQUENCE [LARGE SCALE GENOMIC DNA]</scope>
    <source>
        <strain evidence="1 2">DSM 103725</strain>
    </source>
</reference>
<protein>
    <recommendedName>
        <fullName evidence="3">Phage tail protein</fullName>
    </recommendedName>
</protein>
<gene>
    <name evidence="1" type="ORF">HNQ40_001031</name>
</gene>
<accession>A0A7X0LJD5</accession>
<dbReference type="RefSeq" id="WP_184676811.1">
    <property type="nucleotide sequence ID" value="NZ_JACHGY010000001.1"/>
</dbReference>
<organism evidence="1 2">
    <name type="scientific">Algisphaera agarilytica</name>
    <dbReference type="NCBI Taxonomy" id="1385975"/>
    <lineage>
        <taxon>Bacteria</taxon>
        <taxon>Pseudomonadati</taxon>
        <taxon>Planctomycetota</taxon>
        <taxon>Phycisphaerae</taxon>
        <taxon>Phycisphaerales</taxon>
        <taxon>Phycisphaeraceae</taxon>
        <taxon>Algisphaera</taxon>
    </lineage>
</organism>
<evidence type="ECO:0000313" key="1">
    <source>
        <dbReference type="EMBL" id="MBB6429225.1"/>
    </source>
</evidence>
<comment type="caution">
    <text evidence="1">The sequence shown here is derived from an EMBL/GenBank/DDBJ whole genome shotgun (WGS) entry which is preliminary data.</text>
</comment>
<dbReference type="EMBL" id="JACHGY010000001">
    <property type="protein sequence ID" value="MBB6429225.1"/>
    <property type="molecule type" value="Genomic_DNA"/>
</dbReference>
<sequence length="733" mass="79509">MSGNIGPLTHSVYVKKVRTPGSSFDGSPVGAPTDGGFTIDYSIRCLMFSCILGASVGRADFDFISQDGGLPEFEHVLNTYTTDDQIRVTVSPMDHEVLGVELPDGVSELTVFEGVIERMPFSVGLPGARDDERVDFIAMPLPALDNVAPEHLITGRWVAVDPTAQTIEPAVIESLDLPAAFNLGGKPNRSDQTVNATLSGLAGHVFTHDRDPNGSYWTVAEAIRSILVMWGFGPDSATALPRGFDLDKETLAAIMADTAPEGRRWEGLDAMLPEINVHGMGVLEAIDAVCDAAGFELAVMPHYGLKTEYDRLYVLGINRIGGGTEAFFKLEPRGAFASDDHNEVLRNNSVSTFRGTRDAARIRNQIMSVGHAYVEAALQLKPLWLPSQVTQDTTDTNYTARHVRGGAEFAAYRRVGRAWGIDCLGTWAATAGGYSNAIYQHPSGGFDWVSELGLTGGGSELVADRLANGNATPIVWTRKMRNLLPLKRAEAQANGQQYIVEVTEDGGSTWTEVDIQITTLQEECGLQLGIQDLSKINLASLENPSLIPAPEDSWWGLMFPTSGGGQPQFAVRVTCCVAADHGATALAPRRSSAGSVYPRQRLVRSATEEVWSVPGSILNTSGELQRIEGWGTTAYTDRLPPLDLAERERDAHETLRVSAAATTWAMDFWLWFLGDRVSQLQGRNYRFDISADGDRSPSIAGIYVTLSGKGEEPEKDQNIRLALSDTSYIGGRR</sequence>
<proteinExistence type="predicted"/>
<keyword evidence="2" id="KW-1185">Reference proteome</keyword>
<dbReference type="Proteomes" id="UP000541810">
    <property type="component" value="Unassembled WGS sequence"/>
</dbReference>